<feature type="compositionally biased region" description="Polar residues" evidence="5">
    <location>
        <begin position="655"/>
        <end position="678"/>
    </location>
</feature>
<dbReference type="GO" id="GO:0005634">
    <property type="term" value="C:nucleus"/>
    <property type="evidence" value="ECO:0007669"/>
    <property type="project" value="TreeGrafter"/>
</dbReference>
<feature type="region of interest" description="Disordered" evidence="5">
    <location>
        <begin position="983"/>
        <end position="1039"/>
    </location>
</feature>
<evidence type="ECO:0000313" key="6">
    <source>
        <dbReference type="EMBL" id="GLD66948.1"/>
    </source>
</evidence>
<dbReference type="EMBL" id="BRZM01000099">
    <property type="protein sequence ID" value="GLD66948.1"/>
    <property type="molecule type" value="Genomic_DNA"/>
</dbReference>
<dbReference type="PANTHER" id="PTHR21545">
    <property type="entry name" value="TRANSCRIPTION FACTOR MLR1/2"/>
    <property type="match status" value="1"/>
</dbReference>
<feature type="compositionally biased region" description="Basic residues" evidence="5">
    <location>
        <begin position="874"/>
        <end position="883"/>
    </location>
</feature>
<feature type="compositionally biased region" description="Basic and acidic residues" evidence="5">
    <location>
        <begin position="1"/>
        <end position="12"/>
    </location>
</feature>
<dbReference type="Proteomes" id="UP001279410">
    <property type="component" value="Unassembled WGS sequence"/>
</dbReference>
<feature type="compositionally biased region" description="Basic and acidic residues" evidence="5">
    <location>
        <begin position="415"/>
        <end position="430"/>
    </location>
</feature>
<feature type="compositionally biased region" description="Basic residues" evidence="5">
    <location>
        <begin position="893"/>
        <end position="902"/>
    </location>
</feature>
<feature type="region of interest" description="Disordered" evidence="5">
    <location>
        <begin position="1"/>
        <end position="100"/>
    </location>
</feature>
<feature type="compositionally biased region" description="Basic and acidic residues" evidence="5">
    <location>
        <begin position="262"/>
        <end position="281"/>
    </location>
</feature>
<comment type="caution">
    <text evidence="6">The sequence shown here is derived from an EMBL/GenBank/DDBJ whole genome shotgun (WGS) entry which is preliminary data.</text>
</comment>
<feature type="compositionally biased region" description="Basic and acidic residues" evidence="5">
    <location>
        <begin position="176"/>
        <end position="185"/>
    </location>
</feature>
<evidence type="ECO:0000256" key="3">
    <source>
        <dbReference type="ARBA" id="ARBA00023163"/>
    </source>
</evidence>
<proteinExistence type="predicted"/>
<feature type="region of interest" description="Disordered" evidence="5">
    <location>
        <begin position="467"/>
        <end position="602"/>
    </location>
</feature>
<evidence type="ECO:0000313" key="7">
    <source>
        <dbReference type="Proteomes" id="UP001279410"/>
    </source>
</evidence>
<dbReference type="AlphaFoldDB" id="A0AAD3RFD2"/>
<feature type="compositionally biased region" description="Polar residues" evidence="5">
    <location>
        <begin position="353"/>
        <end position="370"/>
    </location>
</feature>
<keyword evidence="3" id="KW-0804">Transcription</keyword>
<feature type="compositionally biased region" description="Low complexity" evidence="5">
    <location>
        <begin position="679"/>
        <end position="748"/>
    </location>
</feature>
<name>A0AAD3RFD2_LATJO</name>
<feature type="region of interest" description="Disordered" evidence="5">
    <location>
        <begin position="234"/>
        <end position="297"/>
    </location>
</feature>
<evidence type="ECO:0000256" key="1">
    <source>
        <dbReference type="ARBA" id="ARBA00023015"/>
    </source>
</evidence>
<sequence>MQVRNTIEREVVDGDPPCPVLKREQSPSPPPLSPIPSDIGKKSDEKPPSLRHHRQEEETDLMVKNGLVNASHHEADIDTATEEELQCRSGPAEQNPSGTLLQDVVNRFSERLETINPLEKEPPLVSTTVNVSEKEQLQSPSTSQNLQSPPDAQLTEIITKVLHKGNGSDYNLSELFNRHDSKEPKSPNTRSRRRQEVLAAIATPADDSSTRRHTLQIKRELAMLDQSCNRRKVPPAKKAKLNDGNVTITTSCTSSDSNLIKGESKREIEVGVEPVEDHRVGEGPLNMPSAESDRDEVKDEIQTVIVTEDVQILKAEEKEREISSEEKDLTLSSIQIPNPELQSMYGKQDSKDPSVQTETQAMTATVTSAKQCGRPLREGGKVSSAGSDKSHKEPQSGQSSDSDNRPSKGKGGRTPIRERQNSQSTRSEKARRSRRSIVPPHRFSSYVTEPRKMFFVACFSESIFNQKARKDKVLTSGTLNKDPDDKDSQLESRNEAPLSSPEHTGELAFGLAQREQCGPSHTESNTVAAKEKSPTKQSSDIRTDDSDSAANPVRRLRSSPKRLQVSKTASRMPKNSSNSNFTMDSAPCVEKTPNSQVQYTSPIKLMFVSPVKDKEGVRYSLKSAGSGSSTQAEEPFDPCEVSSWSGTPEKHKNQSTRSPTTKVKSISSPLKSPTSPTRSACSPTKSASPPAKSASSSPKSASSTPRSASSTPKSASSPSKSVSSPPKSASSPRKSTSSQRKSVSSPPKFASSPRKLASSPSKSVSSPPKSASSTHKSASSPNKSVSSPHKSASSPSKSVSSPPKSASSPHKSASSPSKSTPSSSKSASSPKSASSSPKIGSRRSGEGTPTKRVAGAESQRSPCDILSFHESTPPKRRPGRPKKLGPQLEQKVKRPIGRPRKQKAVDTEPVDVPKEQNLCSKAWSDETLKECRVFLRKINSPNNESTEEEDSCTVTLDDGSPSAYLFAGRERELVGVVKAVKTERKRRTASGELAGSAPKSVQEQDEMPVLRQKGKYKSPGVASTEPTQPPPPAKMLRQSRMRGLTGPRWCDFVFGN</sequence>
<feature type="region of interest" description="Disordered" evidence="5">
    <location>
        <begin position="172"/>
        <end position="194"/>
    </location>
</feature>
<feature type="compositionally biased region" description="Polar residues" evidence="5">
    <location>
        <begin position="592"/>
        <end position="601"/>
    </location>
</feature>
<feature type="compositionally biased region" description="Polar residues" evidence="5">
    <location>
        <begin position="623"/>
        <end position="632"/>
    </location>
</feature>
<keyword evidence="1" id="KW-0805">Transcription regulation</keyword>
<keyword evidence="7" id="KW-1185">Reference proteome</keyword>
<feature type="compositionally biased region" description="Basic and acidic residues" evidence="5">
    <location>
        <begin position="315"/>
        <end position="329"/>
    </location>
</feature>
<feature type="compositionally biased region" description="Basic and acidic residues" evidence="5">
    <location>
        <begin position="481"/>
        <end position="494"/>
    </location>
</feature>
<dbReference type="GO" id="GO:0006357">
    <property type="term" value="P:regulation of transcription by RNA polymerase II"/>
    <property type="evidence" value="ECO:0007669"/>
    <property type="project" value="TreeGrafter"/>
</dbReference>
<organism evidence="6 7">
    <name type="scientific">Lates japonicus</name>
    <name type="common">Japanese lates</name>
    <dbReference type="NCBI Taxonomy" id="270547"/>
    <lineage>
        <taxon>Eukaryota</taxon>
        <taxon>Metazoa</taxon>
        <taxon>Chordata</taxon>
        <taxon>Craniata</taxon>
        <taxon>Vertebrata</taxon>
        <taxon>Euteleostomi</taxon>
        <taxon>Actinopterygii</taxon>
        <taxon>Neopterygii</taxon>
        <taxon>Teleostei</taxon>
        <taxon>Neoteleostei</taxon>
        <taxon>Acanthomorphata</taxon>
        <taxon>Carangaria</taxon>
        <taxon>Carangaria incertae sedis</taxon>
        <taxon>Centropomidae</taxon>
        <taxon>Lates</taxon>
    </lineage>
</organism>
<evidence type="ECO:0000256" key="5">
    <source>
        <dbReference type="SAM" id="MobiDB-lite"/>
    </source>
</evidence>
<evidence type="ECO:0000256" key="2">
    <source>
        <dbReference type="ARBA" id="ARBA00023125"/>
    </source>
</evidence>
<protein>
    <submittedName>
        <fullName evidence="6">Uncharacterized protein</fullName>
    </submittedName>
</protein>
<feature type="compositionally biased region" description="Polar residues" evidence="5">
    <location>
        <begin position="565"/>
        <end position="583"/>
    </location>
</feature>
<dbReference type="GO" id="GO:0003677">
    <property type="term" value="F:DNA binding"/>
    <property type="evidence" value="ECO:0007669"/>
    <property type="project" value="UniProtKB-KW"/>
</dbReference>
<gene>
    <name evidence="6" type="ORF">AKAME5_001832100</name>
</gene>
<feature type="compositionally biased region" description="Basic and acidic residues" evidence="5">
    <location>
        <begin position="39"/>
        <end position="48"/>
    </location>
</feature>
<feature type="region of interest" description="Disordered" evidence="5">
    <location>
        <begin position="115"/>
        <end position="154"/>
    </location>
</feature>
<feature type="compositionally biased region" description="Polar residues" evidence="5">
    <location>
        <begin position="244"/>
        <end position="258"/>
    </location>
</feature>
<feature type="region of interest" description="Disordered" evidence="5">
    <location>
        <begin position="621"/>
        <end position="911"/>
    </location>
</feature>
<keyword evidence="4" id="KW-0539">Nucleus</keyword>
<evidence type="ECO:0000256" key="4">
    <source>
        <dbReference type="ARBA" id="ARBA00023242"/>
    </source>
</evidence>
<feature type="compositionally biased region" description="Low complexity" evidence="5">
    <location>
        <begin position="757"/>
        <end position="838"/>
    </location>
</feature>
<accession>A0AAD3RFD2</accession>
<keyword evidence="2" id="KW-0238">DNA-binding</keyword>
<feature type="compositionally biased region" description="Polar residues" evidence="5">
    <location>
        <begin position="125"/>
        <end position="150"/>
    </location>
</feature>
<feature type="compositionally biased region" description="Basic and acidic residues" evidence="5">
    <location>
        <begin position="529"/>
        <end position="545"/>
    </location>
</feature>
<reference evidence="6" key="1">
    <citation type="submission" date="2022-08" db="EMBL/GenBank/DDBJ databases">
        <title>Genome sequencing of akame (Lates japonicus).</title>
        <authorList>
            <person name="Hashiguchi Y."/>
            <person name="Takahashi H."/>
        </authorList>
    </citation>
    <scope>NUCLEOTIDE SEQUENCE</scope>
    <source>
        <strain evidence="6">Kochi</strain>
    </source>
</reference>
<dbReference type="PANTHER" id="PTHR21545:SF10">
    <property type="entry name" value="LIGAND-DEPENDENT NUCLEAR RECEPTOR COREPRESSOR-LIKE PROTEIN"/>
    <property type="match status" value="1"/>
</dbReference>
<feature type="region of interest" description="Disordered" evidence="5">
    <location>
        <begin position="315"/>
        <end position="446"/>
    </location>
</feature>